<evidence type="ECO:0000313" key="2">
    <source>
        <dbReference type="EMBL" id="BAJ28377.1"/>
    </source>
</evidence>
<dbReference type="PATRIC" id="fig|452652.3.peg.2569"/>
<evidence type="ECO:0000313" key="3">
    <source>
        <dbReference type="Proteomes" id="UP000007076"/>
    </source>
</evidence>
<sequence length="95" mass="10430">MDHEALEECGRKLDRAGDDLESAGGRFSGPPDFSRDYFGDYGVPEAAGNFFTSWLDEWRLDVQALRELAEKVRLSAENYRSADDGLAGAAAWSPG</sequence>
<gene>
    <name evidence="2" type="ordered locus">KSE_25640</name>
</gene>
<dbReference type="EMBL" id="AP010968">
    <property type="protein sequence ID" value="BAJ28377.1"/>
    <property type="molecule type" value="Genomic_DNA"/>
</dbReference>
<accession>E4NAZ6</accession>
<dbReference type="KEGG" id="ksk:KSE_25640"/>
<feature type="region of interest" description="Disordered" evidence="1">
    <location>
        <begin position="1"/>
        <end position="28"/>
    </location>
</feature>
<evidence type="ECO:0000256" key="1">
    <source>
        <dbReference type="SAM" id="MobiDB-lite"/>
    </source>
</evidence>
<protein>
    <recommendedName>
        <fullName evidence="4">Excreted virulence factor EspC (Type VII ESX diderm)</fullName>
    </recommendedName>
</protein>
<keyword evidence="3" id="KW-1185">Reference proteome</keyword>
<evidence type="ECO:0008006" key="4">
    <source>
        <dbReference type="Google" id="ProtNLM"/>
    </source>
</evidence>
<dbReference type="AlphaFoldDB" id="E4NAZ6"/>
<dbReference type="HOGENOM" id="CLU_2369122_0_0_11"/>
<reference evidence="2 3" key="1">
    <citation type="journal article" date="2010" name="DNA Res.">
        <title>Genome sequence of Kitasatospora setae NBRC 14216T: an evolutionary snapshot of the family Streptomycetaceae.</title>
        <authorList>
            <person name="Ichikawa N."/>
            <person name="Oguchi A."/>
            <person name="Ikeda H."/>
            <person name="Ishikawa J."/>
            <person name="Kitani S."/>
            <person name="Watanabe Y."/>
            <person name="Nakamura S."/>
            <person name="Katano Y."/>
            <person name="Kishi E."/>
            <person name="Sasagawa M."/>
            <person name="Ankai A."/>
            <person name="Fukui S."/>
            <person name="Hashimoto Y."/>
            <person name="Kamata S."/>
            <person name="Otoguro M."/>
            <person name="Tanikawa S."/>
            <person name="Nihira T."/>
            <person name="Horinouchi S."/>
            <person name="Ohnishi Y."/>
            <person name="Hayakawa M."/>
            <person name="Kuzuyama T."/>
            <person name="Arisawa A."/>
            <person name="Nomoto F."/>
            <person name="Miura H."/>
            <person name="Takahashi Y."/>
            <person name="Fujita N."/>
        </authorList>
    </citation>
    <scope>NUCLEOTIDE SEQUENCE [LARGE SCALE GENOMIC DNA]</scope>
    <source>
        <strain evidence="3">ATCC 33774 / DSM 43861 / JCM 3304 / KCC A-0304 / NBRC 14216 / KM-6054</strain>
    </source>
</reference>
<feature type="compositionally biased region" description="Basic and acidic residues" evidence="1">
    <location>
        <begin position="1"/>
        <end position="18"/>
    </location>
</feature>
<dbReference type="Proteomes" id="UP000007076">
    <property type="component" value="Chromosome"/>
</dbReference>
<organism evidence="2 3">
    <name type="scientific">Kitasatospora setae (strain ATCC 33774 / DSM 43861 / JCM 3304 / KCC A-0304 / NBRC 14216 / KM-6054)</name>
    <name type="common">Streptomyces setae</name>
    <dbReference type="NCBI Taxonomy" id="452652"/>
    <lineage>
        <taxon>Bacteria</taxon>
        <taxon>Bacillati</taxon>
        <taxon>Actinomycetota</taxon>
        <taxon>Actinomycetes</taxon>
        <taxon>Kitasatosporales</taxon>
        <taxon>Streptomycetaceae</taxon>
        <taxon>Kitasatospora</taxon>
    </lineage>
</organism>
<name>E4NAZ6_KITSK</name>
<dbReference type="eggNOG" id="ENOG5031R1W">
    <property type="taxonomic scope" value="Bacteria"/>
</dbReference>
<dbReference type="STRING" id="452652.KSE_25640"/>
<proteinExistence type="predicted"/>